<dbReference type="SUPFAM" id="SSF51905">
    <property type="entry name" value="FAD/NAD(P)-binding domain"/>
    <property type="match status" value="1"/>
</dbReference>
<evidence type="ECO:0000256" key="1">
    <source>
        <dbReference type="ARBA" id="ARBA00001974"/>
    </source>
</evidence>
<reference evidence="7 8" key="1">
    <citation type="submission" date="2021-06" db="EMBL/GenBank/DDBJ databases">
        <title>Actinoplanes lichenicola sp. nov., and Actinoplanes ovalisporus sp. nov., isolated from lichen in Thailand.</title>
        <authorList>
            <person name="Saeng-In P."/>
            <person name="Kanchanasin P."/>
            <person name="Yuki M."/>
            <person name="Kudo T."/>
            <person name="Ohkuma M."/>
            <person name="Phongsopitanun W."/>
            <person name="Tanasupawat S."/>
        </authorList>
    </citation>
    <scope>NUCLEOTIDE SEQUENCE [LARGE SCALE GENOMIC DNA]</scope>
    <source>
        <strain evidence="7 8">NBRC 110975</strain>
    </source>
</reference>
<dbReference type="EMBL" id="JAHKKG010000013">
    <property type="protein sequence ID" value="MBU2668901.1"/>
    <property type="molecule type" value="Genomic_DNA"/>
</dbReference>
<dbReference type="Pfam" id="PF14759">
    <property type="entry name" value="Reductase_C"/>
    <property type="match status" value="1"/>
</dbReference>
<dbReference type="Proteomes" id="UP001519654">
    <property type="component" value="Unassembled WGS sequence"/>
</dbReference>
<protein>
    <submittedName>
        <fullName evidence="7">FAD-dependent oxidoreductase</fullName>
    </submittedName>
</protein>
<dbReference type="InterPro" id="IPR016156">
    <property type="entry name" value="FAD/NAD-linked_Rdtase_dimer_sf"/>
</dbReference>
<gene>
    <name evidence="7" type="ORF">KOI35_35865</name>
</gene>
<feature type="domain" description="FAD/NAD(P)-binding" evidence="5">
    <location>
        <begin position="3"/>
        <end position="292"/>
    </location>
</feature>
<dbReference type="SUPFAM" id="SSF55424">
    <property type="entry name" value="FAD/NAD-linked reductases, dimerisation (C-terminal) domain"/>
    <property type="match status" value="1"/>
</dbReference>
<dbReference type="InterPro" id="IPR036188">
    <property type="entry name" value="FAD/NAD-bd_sf"/>
</dbReference>
<evidence type="ECO:0000259" key="6">
    <source>
        <dbReference type="Pfam" id="PF14759"/>
    </source>
</evidence>
<proteinExistence type="predicted"/>
<keyword evidence="2" id="KW-0285">Flavoprotein</keyword>
<evidence type="ECO:0000256" key="3">
    <source>
        <dbReference type="ARBA" id="ARBA00022827"/>
    </source>
</evidence>
<keyword evidence="4" id="KW-0560">Oxidoreductase</keyword>
<comment type="caution">
    <text evidence="7">The sequence shown here is derived from an EMBL/GenBank/DDBJ whole genome shotgun (WGS) entry which is preliminary data.</text>
</comment>
<evidence type="ECO:0000259" key="5">
    <source>
        <dbReference type="Pfam" id="PF07992"/>
    </source>
</evidence>
<dbReference type="Gene3D" id="3.30.390.30">
    <property type="match status" value="1"/>
</dbReference>
<dbReference type="PANTHER" id="PTHR43557">
    <property type="entry name" value="APOPTOSIS-INDUCING FACTOR 1"/>
    <property type="match status" value="1"/>
</dbReference>
<keyword evidence="3" id="KW-0274">FAD</keyword>
<dbReference type="InterPro" id="IPR028202">
    <property type="entry name" value="Reductase_C"/>
</dbReference>
<dbReference type="PRINTS" id="PR00469">
    <property type="entry name" value="PNDRDTASEII"/>
</dbReference>
<feature type="domain" description="Reductase C-terminal" evidence="6">
    <location>
        <begin position="312"/>
        <end position="374"/>
    </location>
</feature>
<evidence type="ECO:0000313" key="8">
    <source>
        <dbReference type="Proteomes" id="UP001519654"/>
    </source>
</evidence>
<name>A0ABS5Z0M4_9ACTN</name>
<dbReference type="InterPro" id="IPR050446">
    <property type="entry name" value="FAD-oxidoreductase/Apoptosis"/>
</dbReference>
<dbReference type="RefSeq" id="WP_215793151.1">
    <property type="nucleotide sequence ID" value="NZ_JAHKKG010000013.1"/>
</dbReference>
<evidence type="ECO:0000313" key="7">
    <source>
        <dbReference type="EMBL" id="MBU2668901.1"/>
    </source>
</evidence>
<comment type="cofactor">
    <cofactor evidence="1">
        <name>FAD</name>
        <dbReference type="ChEBI" id="CHEBI:57692"/>
    </cofactor>
</comment>
<dbReference type="Gene3D" id="3.50.50.60">
    <property type="entry name" value="FAD/NAD(P)-binding domain"/>
    <property type="match status" value="2"/>
</dbReference>
<dbReference type="InterPro" id="IPR023753">
    <property type="entry name" value="FAD/NAD-binding_dom"/>
</dbReference>
<dbReference type="Pfam" id="PF07992">
    <property type="entry name" value="Pyr_redox_2"/>
    <property type="match status" value="1"/>
</dbReference>
<accession>A0ABS5Z0M4</accession>
<dbReference type="PRINTS" id="PR00368">
    <property type="entry name" value="FADPNR"/>
</dbReference>
<keyword evidence="8" id="KW-1185">Reference proteome</keyword>
<dbReference type="PANTHER" id="PTHR43557:SF2">
    <property type="entry name" value="RIESKE DOMAIN-CONTAINING PROTEIN-RELATED"/>
    <property type="match status" value="1"/>
</dbReference>
<evidence type="ECO:0000256" key="4">
    <source>
        <dbReference type="ARBA" id="ARBA00023002"/>
    </source>
</evidence>
<evidence type="ECO:0000256" key="2">
    <source>
        <dbReference type="ARBA" id="ARBA00022630"/>
    </source>
</evidence>
<sequence>MSSVLVVGAGLGGVRTAQTLRRLGHRGPVTLLGAEPSLPYDRPPLSKAGLAGERPPVWLATSPELSAAGIVLHTGVTVLSLSPTTVTTSSGSFSYDQLVIATGAEPRRLPVPQPPHGVHVLRTLADATRLRQVLAAGSRLVVVGAGVLGCEVAATARSLGVEVTLVEADTAPMRRLLGAGLGERLAAVHRAQGVDVRCGSGVTAIRGDSAVTGVELADGTVVPADNVVVAIGAVPRTDWLRDSGLTLADGVVCDESLRAAPNVWAVGDVCRWTGTDGVSRRSEHWTNAGNQAEAVAAAIVSGRPTPYESVPWMWSDQYHLKITCLGDPADGDDVRVTPLDDGDRLKAVFSRAGIVSAVAGFSAGGAVLRLRGALGKPLTEVAA</sequence>
<organism evidence="7 8">
    <name type="scientific">Paractinoplanes bogorensis</name>
    <dbReference type="NCBI Taxonomy" id="1610840"/>
    <lineage>
        <taxon>Bacteria</taxon>
        <taxon>Bacillati</taxon>
        <taxon>Actinomycetota</taxon>
        <taxon>Actinomycetes</taxon>
        <taxon>Micromonosporales</taxon>
        <taxon>Micromonosporaceae</taxon>
        <taxon>Paractinoplanes</taxon>
    </lineage>
</organism>